<evidence type="ECO:0000313" key="3">
    <source>
        <dbReference type="Proteomes" id="UP000006377"/>
    </source>
</evidence>
<dbReference type="KEGG" id="pla:Plav_1734"/>
<keyword evidence="1" id="KW-1133">Transmembrane helix</keyword>
<dbReference type="STRING" id="402881.Plav_1734"/>
<dbReference type="HOGENOM" id="CLU_171854_3_3_5"/>
<dbReference type="EMBL" id="CP000774">
    <property type="protein sequence ID" value="ABS63353.1"/>
    <property type="molecule type" value="Genomic_DNA"/>
</dbReference>
<keyword evidence="1" id="KW-0472">Membrane</keyword>
<sequence length="53" mass="5425">MLKKFWADENGATAVEYGLILAALSVVVGAAVATVGETIDEALYGKVIAALSN</sequence>
<dbReference type="InterPro" id="IPR007047">
    <property type="entry name" value="Flp_Fap"/>
</dbReference>
<name>A7HTX0_PARL1</name>
<reference evidence="2 3" key="1">
    <citation type="journal article" date="2011" name="Stand. Genomic Sci.">
        <title>Complete genome sequence of Parvibaculum lavamentivorans type strain (DS-1(T)).</title>
        <authorList>
            <person name="Schleheck D."/>
            <person name="Weiss M."/>
            <person name="Pitluck S."/>
            <person name="Bruce D."/>
            <person name="Land M.L."/>
            <person name="Han S."/>
            <person name="Saunders E."/>
            <person name="Tapia R."/>
            <person name="Detter C."/>
            <person name="Brettin T."/>
            <person name="Han J."/>
            <person name="Woyke T."/>
            <person name="Goodwin L."/>
            <person name="Pennacchio L."/>
            <person name="Nolan M."/>
            <person name="Cook A.M."/>
            <person name="Kjelleberg S."/>
            <person name="Thomas T."/>
        </authorList>
    </citation>
    <scope>NUCLEOTIDE SEQUENCE [LARGE SCALE GENOMIC DNA]</scope>
    <source>
        <strain evidence="3">DS-1 / DSM 13023 / NCIMB 13966</strain>
    </source>
</reference>
<gene>
    <name evidence="2" type="ordered locus">Plav_1734</name>
</gene>
<proteinExistence type="predicted"/>
<feature type="transmembrane region" description="Helical" evidence="1">
    <location>
        <begin position="17"/>
        <end position="36"/>
    </location>
</feature>
<keyword evidence="1" id="KW-0812">Transmembrane</keyword>
<dbReference type="Pfam" id="PF04964">
    <property type="entry name" value="Flp_Fap"/>
    <property type="match status" value="1"/>
</dbReference>
<evidence type="ECO:0000256" key="1">
    <source>
        <dbReference type="SAM" id="Phobius"/>
    </source>
</evidence>
<dbReference type="Proteomes" id="UP000006377">
    <property type="component" value="Chromosome"/>
</dbReference>
<dbReference type="RefSeq" id="WP_012110646.1">
    <property type="nucleotide sequence ID" value="NC_009719.1"/>
</dbReference>
<protein>
    <submittedName>
        <fullName evidence="2">Flp/Fap pilin component</fullName>
    </submittedName>
</protein>
<accession>A7HTX0</accession>
<dbReference type="AlphaFoldDB" id="A7HTX0"/>
<keyword evidence="3" id="KW-1185">Reference proteome</keyword>
<evidence type="ECO:0000313" key="2">
    <source>
        <dbReference type="EMBL" id="ABS63353.1"/>
    </source>
</evidence>
<organism evidence="2 3">
    <name type="scientific">Parvibaculum lavamentivorans (strain DS-1 / DSM 13023 / NCIMB 13966)</name>
    <dbReference type="NCBI Taxonomy" id="402881"/>
    <lineage>
        <taxon>Bacteria</taxon>
        <taxon>Pseudomonadati</taxon>
        <taxon>Pseudomonadota</taxon>
        <taxon>Alphaproteobacteria</taxon>
        <taxon>Hyphomicrobiales</taxon>
        <taxon>Parvibaculaceae</taxon>
        <taxon>Parvibaculum</taxon>
    </lineage>
</organism>